<accession>A0A2K2D1N2</accession>
<dbReference type="Proteomes" id="UP000008810">
    <property type="component" value="Chromosome 3"/>
</dbReference>
<reference evidence="3" key="3">
    <citation type="submission" date="2018-08" db="UniProtKB">
        <authorList>
            <consortium name="EnsemblPlants"/>
        </authorList>
    </citation>
    <scope>IDENTIFICATION</scope>
    <source>
        <strain evidence="3">cv. Bd21</strain>
    </source>
</reference>
<dbReference type="AlphaFoldDB" id="A0A2K2D1N2"/>
<reference evidence="2 3" key="1">
    <citation type="journal article" date="2010" name="Nature">
        <title>Genome sequencing and analysis of the model grass Brachypodium distachyon.</title>
        <authorList>
            <consortium name="International Brachypodium Initiative"/>
        </authorList>
    </citation>
    <scope>NUCLEOTIDE SEQUENCE [LARGE SCALE GENOMIC DNA]</scope>
    <source>
        <strain evidence="2 3">Bd21</strain>
    </source>
</reference>
<reference evidence="2" key="2">
    <citation type="submission" date="2017-06" db="EMBL/GenBank/DDBJ databases">
        <title>WGS assembly of Brachypodium distachyon.</title>
        <authorList>
            <consortium name="The International Brachypodium Initiative"/>
            <person name="Lucas S."/>
            <person name="Harmon-Smith M."/>
            <person name="Lail K."/>
            <person name="Tice H."/>
            <person name="Grimwood J."/>
            <person name="Bruce D."/>
            <person name="Barry K."/>
            <person name="Shu S."/>
            <person name="Lindquist E."/>
            <person name="Wang M."/>
            <person name="Pitluck S."/>
            <person name="Vogel J.P."/>
            <person name="Garvin D.F."/>
            <person name="Mockler T.C."/>
            <person name="Schmutz J."/>
            <person name="Rokhsar D."/>
            <person name="Bevan M.W."/>
        </authorList>
    </citation>
    <scope>NUCLEOTIDE SEQUENCE</scope>
    <source>
        <strain evidence="2">Bd21</strain>
    </source>
</reference>
<dbReference type="EMBL" id="CM000882">
    <property type="protein sequence ID" value="PNT68194.1"/>
    <property type="molecule type" value="Genomic_DNA"/>
</dbReference>
<feature type="compositionally biased region" description="Polar residues" evidence="1">
    <location>
        <begin position="241"/>
        <end position="250"/>
    </location>
</feature>
<gene>
    <name evidence="2" type="ORF">BRADI_3g36986v3</name>
</gene>
<feature type="region of interest" description="Disordered" evidence="1">
    <location>
        <begin position="135"/>
        <end position="295"/>
    </location>
</feature>
<feature type="region of interest" description="Disordered" evidence="1">
    <location>
        <begin position="49"/>
        <end position="101"/>
    </location>
</feature>
<dbReference type="OrthoDB" id="10673512at2759"/>
<feature type="region of interest" description="Disordered" evidence="1">
    <location>
        <begin position="1"/>
        <end position="34"/>
    </location>
</feature>
<keyword evidence="4" id="KW-1185">Reference proteome</keyword>
<feature type="compositionally biased region" description="Basic residues" evidence="1">
    <location>
        <begin position="226"/>
        <end position="240"/>
    </location>
</feature>
<sequence>MPLFLLDESLSRRSFPSSASPPSPPPTSKRKTNTACACAAVSAVVGGGSRWGKSQLWRSQETWTRSPPPRSTRSLPRNFQRSRRTWSTRSPSMETDNPTSARSFSLLTLSLPRLRDTRSMEISRSLPRTLTQVLWPRPSPASRMATCSRRERSTERGPGGGLRARVLRYAASGKSPAARTIWPSTTTATKNPEEGSGDPEAGKRARVRSHARSTRRSPPAANRLDPRRRQRSQGRTRKARVSSSGSSPKQTAAALEEAAGEEPGVGGHERRRTARSERPSEVRDQESATRPRWVS</sequence>
<dbReference type="Gramene" id="PNT68194">
    <property type="protein sequence ID" value="PNT68194"/>
    <property type="gene ID" value="BRADI_3g36986v3"/>
</dbReference>
<dbReference type="EnsemblPlants" id="PNT68194">
    <property type="protein sequence ID" value="PNT68194"/>
    <property type="gene ID" value="BRADI_3g36986v3"/>
</dbReference>
<feature type="compositionally biased region" description="Basic and acidic residues" evidence="1">
    <location>
        <begin position="274"/>
        <end position="289"/>
    </location>
</feature>
<evidence type="ECO:0000256" key="1">
    <source>
        <dbReference type="SAM" id="MobiDB-lite"/>
    </source>
</evidence>
<evidence type="ECO:0000313" key="4">
    <source>
        <dbReference type="Proteomes" id="UP000008810"/>
    </source>
</evidence>
<dbReference type="InParanoid" id="A0A2K2D1N2"/>
<protein>
    <submittedName>
        <fullName evidence="2 3">Uncharacterized protein</fullName>
    </submittedName>
</protein>
<organism evidence="2">
    <name type="scientific">Brachypodium distachyon</name>
    <name type="common">Purple false brome</name>
    <name type="synonym">Trachynia distachya</name>
    <dbReference type="NCBI Taxonomy" id="15368"/>
    <lineage>
        <taxon>Eukaryota</taxon>
        <taxon>Viridiplantae</taxon>
        <taxon>Streptophyta</taxon>
        <taxon>Embryophyta</taxon>
        <taxon>Tracheophyta</taxon>
        <taxon>Spermatophyta</taxon>
        <taxon>Magnoliopsida</taxon>
        <taxon>Liliopsida</taxon>
        <taxon>Poales</taxon>
        <taxon>Poaceae</taxon>
        <taxon>BOP clade</taxon>
        <taxon>Pooideae</taxon>
        <taxon>Stipodae</taxon>
        <taxon>Brachypodieae</taxon>
        <taxon>Brachypodium</taxon>
    </lineage>
</organism>
<feature type="compositionally biased region" description="Basic residues" evidence="1">
    <location>
        <begin position="204"/>
        <end position="215"/>
    </location>
</feature>
<proteinExistence type="predicted"/>
<evidence type="ECO:0000313" key="2">
    <source>
        <dbReference type="EMBL" id="PNT68194.1"/>
    </source>
</evidence>
<evidence type="ECO:0000313" key="3">
    <source>
        <dbReference type="EnsemblPlants" id="PNT68194"/>
    </source>
</evidence>
<name>A0A2K2D1N2_BRADI</name>